<evidence type="ECO:0000313" key="3">
    <source>
        <dbReference type="Proteomes" id="UP001524502"/>
    </source>
</evidence>
<feature type="transmembrane region" description="Helical" evidence="1">
    <location>
        <begin position="49"/>
        <end position="73"/>
    </location>
</feature>
<dbReference type="RefSeq" id="WP_256131055.1">
    <property type="nucleotide sequence ID" value="NZ_JANFXK010000003.1"/>
</dbReference>
<protein>
    <submittedName>
        <fullName evidence="2">Uncharacterized protein</fullName>
    </submittedName>
</protein>
<dbReference type="Proteomes" id="UP001524502">
    <property type="component" value="Unassembled WGS sequence"/>
</dbReference>
<feature type="transmembrane region" description="Helical" evidence="1">
    <location>
        <begin position="12"/>
        <end position="29"/>
    </location>
</feature>
<organism evidence="2 3">
    <name type="scientific">Anaerovorax odorimutans</name>
    <dbReference type="NCBI Taxonomy" id="109327"/>
    <lineage>
        <taxon>Bacteria</taxon>
        <taxon>Bacillati</taxon>
        <taxon>Bacillota</taxon>
        <taxon>Clostridia</taxon>
        <taxon>Peptostreptococcales</taxon>
        <taxon>Anaerovoracaceae</taxon>
        <taxon>Anaerovorax</taxon>
    </lineage>
</organism>
<comment type="caution">
    <text evidence="2">The sequence shown here is derived from an EMBL/GenBank/DDBJ whole genome shotgun (WGS) entry which is preliminary data.</text>
</comment>
<name>A0ABT1RL02_9FIRM</name>
<gene>
    <name evidence="2" type="ORF">NE619_03925</name>
</gene>
<evidence type="ECO:0000256" key="1">
    <source>
        <dbReference type="SAM" id="Phobius"/>
    </source>
</evidence>
<evidence type="ECO:0000313" key="2">
    <source>
        <dbReference type="EMBL" id="MCQ4635866.1"/>
    </source>
</evidence>
<keyword evidence="1" id="KW-1133">Transmembrane helix</keyword>
<accession>A0ABT1RL02</accession>
<keyword evidence="1" id="KW-0472">Membrane</keyword>
<keyword evidence="1" id="KW-0812">Transmembrane</keyword>
<reference evidence="2 3" key="1">
    <citation type="submission" date="2022-06" db="EMBL/GenBank/DDBJ databases">
        <title>Isolation of gut microbiota from human fecal samples.</title>
        <authorList>
            <person name="Pamer E.G."/>
            <person name="Barat B."/>
            <person name="Waligurski E."/>
            <person name="Medina S."/>
            <person name="Paddock L."/>
            <person name="Mostad J."/>
        </authorList>
    </citation>
    <scope>NUCLEOTIDE SEQUENCE [LARGE SCALE GENOMIC DNA]</scope>
    <source>
        <strain evidence="2 3">SL.3.17</strain>
    </source>
</reference>
<sequence length="84" mass="9450">MFKMLGSFCQKILDIVASVLAWVVNLLPDSPFSIIHASGFGSLLSDINYFIPIYEFIAIGQAWLICVGVYYLYSVIARWVKAIE</sequence>
<keyword evidence="3" id="KW-1185">Reference proteome</keyword>
<proteinExistence type="predicted"/>
<dbReference type="EMBL" id="JANFXK010000003">
    <property type="protein sequence ID" value="MCQ4635866.1"/>
    <property type="molecule type" value="Genomic_DNA"/>
</dbReference>